<reference evidence="1 2" key="1">
    <citation type="submission" date="2024-04" db="EMBL/GenBank/DDBJ databases">
        <authorList>
            <person name="Fracassetti M."/>
        </authorList>
    </citation>
    <scope>NUCLEOTIDE SEQUENCE [LARGE SCALE GENOMIC DNA]</scope>
</reference>
<keyword evidence="2" id="KW-1185">Reference proteome</keyword>
<sequence length="79" mass="9274">MKVWERVRGRLDEVRMFAEKLRNSYDLYVFLHGRALWPCNWYHTTMGRTSHERALPPRPGFPELLHGLGSILHGLVMAV</sequence>
<evidence type="ECO:0000313" key="2">
    <source>
        <dbReference type="Proteomes" id="UP001497516"/>
    </source>
</evidence>
<dbReference type="EMBL" id="OZ034813">
    <property type="protein sequence ID" value="CAL1356468.1"/>
    <property type="molecule type" value="Genomic_DNA"/>
</dbReference>
<evidence type="ECO:0000313" key="1">
    <source>
        <dbReference type="EMBL" id="CAL1356468.1"/>
    </source>
</evidence>
<dbReference type="AlphaFoldDB" id="A0AAV2CL07"/>
<organism evidence="1 2">
    <name type="scientific">Linum trigynum</name>
    <dbReference type="NCBI Taxonomy" id="586398"/>
    <lineage>
        <taxon>Eukaryota</taxon>
        <taxon>Viridiplantae</taxon>
        <taxon>Streptophyta</taxon>
        <taxon>Embryophyta</taxon>
        <taxon>Tracheophyta</taxon>
        <taxon>Spermatophyta</taxon>
        <taxon>Magnoliopsida</taxon>
        <taxon>eudicotyledons</taxon>
        <taxon>Gunneridae</taxon>
        <taxon>Pentapetalae</taxon>
        <taxon>rosids</taxon>
        <taxon>fabids</taxon>
        <taxon>Malpighiales</taxon>
        <taxon>Linaceae</taxon>
        <taxon>Linum</taxon>
    </lineage>
</organism>
<accession>A0AAV2CL07</accession>
<proteinExistence type="predicted"/>
<gene>
    <name evidence="1" type="ORF">LTRI10_LOCUS4173</name>
</gene>
<name>A0AAV2CL07_9ROSI</name>
<protein>
    <submittedName>
        <fullName evidence="1">Uncharacterized protein</fullName>
    </submittedName>
</protein>
<dbReference type="Proteomes" id="UP001497516">
    <property type="component" value="Chromosome 1"/>
</dbReference>